<dbReference type="KEGG" id="mhb:MHM_04190"/>
<dbReference type="HOGENOM" id="CLU_2932697_0_0_14"/>
<dbReference type="AlphaFoldDB" id="G8C3N9"/>
<sequence length="60" mass="6685">MLKTALTSLVSSPIALGSVVTLSGGGARNLYLSTLKSEDTEWRNYRDFKVGLSLFRFFRI</sequence>
<name>G8C3N9_9MOLU</name>
<organism evidence="1">
    <name type="scientific">Candidatus Mycoplasma haematominutum 'Birmingham 1'</name>
    <dbReference type="NCBI Taxonomy" id="1116213"/>
    <lineage>
        <taxon>Bacteria</taxon>
        <taxon>Bacillati</taxon>
        <taxon>Mycoplasmatota</taxon>
        <taxon>Mollicutes</taxon>
        <taxon>Mycoplasmataceae</taxon>
        <taxon>Mycoplasma</taxon>
    </lineage>
</organism>
<dbReference type="PATRIC" id="fig|1116213.3.peg.454"/>
<dbReference type="EMBL" id="HE613254">
    <property type="protein sequence ID" value="CCE66937.1"/>
    <property type="molecule type" value="Genomic_DNA"/>
</dbReference>
<gene>
    <name evidence="1" type="ORF">MHM_04190</name>
</gene>
<proteinExistence type="predicted"/>
<evidence type="ECO:0000313" key="1">
    <source>
        <dbReference type="EMBL" id="CCE66937.1"/>
    </source>
</evidence>
<protein>
    <submittedName>
        <fullName evidence="1">Uncharacterized protein</fullName>
    </submittedName>
</protein>
<accession>G8C3N9</accession>
<reference evidence="1" key="2">
    <citation type="submission" date="2011-11" db="EMBL/GenBank/DDBJ databases">
        <authorList>
            <person name="Barker E."/>
        </authorList>
    </citation>
    <scope>NUCLEOTIDE SEQUENCE</scope>
    <source>
        <strain evidence="1">Birmingham 1</strain>
    </source>
</reference>
<reference evidence="1" key="1">
    <citation type="submission" date="2011-11" db="EMBL/GenBank/DDBJ databases">
        <title>Complete genome sequence of Candidatus Mycoplasma haemominutum.</title>
        <authorList>
            <person name="Barker E.N."/>
            <person name="Darby A.C."/>
            <person name="Helps C.R."/>
            <person name="Peters I.R."/>
            <person name="Hughes M.A."/>
            <person name="Radford A.D."/>
            <person name="Novacco M."/>
            <person name="Boretti F."/>
            <person name="Hofmann-Lehmann R."/>
            <person name="Tasker S."/>
        </authorList>
    </citation>
    <scope>NUCLEOTIDE SEQUENCE</scope>
    <source>
        <strain evidence="1">Birmingham 1</strain>
    </source>
</reference>